<feature type="transmembrane region" description="Helical" evidence="6">
    <location>
        <begin position="302"/>
        <end position="321"/>
    </location>
</feature>
<proteinExistence type="predicted"/>
<dbReference type="PANTHER" id="PTHR30250">
    <property type="entry name" value="PST FAMILY PREDICTED COLANIC ACID TRANSPORTER"/>
    <property type="match status" value="1"/>
</dbReference>
<feature type="transmembrane region" description="Helical" evidence="6">
    <location>
        <begin position="327"/>
        <end position="344"/>
    </location>
</feature>
<organism evidence="7 8">
    <name type="scientific">Gelidibacter gilvus</name>
    <dbReference type="NCBI Taxonomy" id="59602"/>
    <lineage>
        <taxon>Bacteria</taxon>
        <taxon>Pseudomonadati</taxon>
        <taxon>Bacteroidota</taxon>
        <taxon>Flavobacteriia</taxon>
        <taxon>Flavobacteriales</taxon>
        <taxon>Flavobacteriaceae</taxon>
        <taxon>Gelidibacter</taxon>
    </lineage>
</organism>
<evidence type="ECO:0000256" key="6">
    <source>
        <dbReference type="SAM" id="Phobius"/>
    </source>
</evidence>
<dbReference type="GO" id="GO:0005886">
    <property type="term" value="C:plasma membrane"/>
    <property type="evidence" value="ECO:0007669"/>
    <property type="project" value="UniProtKB-SubCell"/>
</dbReference>
<comment type="caution">
    <text evidence="7">The sequence shown here is derived from an EMBL/GenBank/DDBJ whole genome shotgun (WGS) entry which is preliminary data.</text>
</comment>
<feature type="transmembrane region" description="Helical" evidence="6">
    <location>
        <begin position="252"/>
        <end position="271"/>
    </location>
</feature>
<name>A0A4V1LMN7_9FLAO</name>
<accession>A0A4V1LMN7</accession>
<comment type="subcellular location">
    <subcellularLocation>
        <location evidence="1">Cell membrane</location>
        <topology evidence="1">Multi-pass membrane protein</topology>
    </subcellularLocation>
</comment>
<keyword evidence="4 6" id="KW-1133">Transmembrane helix</keyword>
<feature type="transmembrane region" description="Helical" evidence="6">
    <location>
        <begin position="422"/>
        <end position="440"/>
    </location>
</feature>
<feature type="transmembrane region" description="Helical" evidence="6">
    <location>
        <begin position="12"/>
        <end position="33"/>
    </location>
</feature>
<dbReference type="PANTHER" id="PTHR30250:SF11">
    <property type="entry name" value="O-ANTIGEN TRANSPORTER-RELATED"/>
    <property type="match status" value="1"/>
</dbReference>
<feature type="transmembrane region" description="Helical" evidence="6">
    <location>
        <begin position="364"/>
        <end position="386"/>
    </location>
</feature>
<feature type="transmembrane region" description="Helical" evidence="6">
    <location>
        <begin position="39"/>
        <end position="60"/>
    </location>
</feature>
<feature type="transmembrane region" description="Helical" evidence="6">
    <location>
        <begin position="392"/>
        <end position="410"/>
    </location>
</feature>
<feature type="transmembrane region" description="Helical" evidence="6">
    <location>
        <begin position="179"/>
        <end position="199"/>
    </location>
</feature>
<feature type="transmembrane region" description="Helical" evidence="6">
    <location>
        <begin position="122"/>
        <end position="140"/>
    </location>
</feature>
<evidence type="ECO:0000313" key="8">
    <source>
        <dbReference type="Proteomes" id="UP000289792"/>
    </source>
</evidence>
<feature type="transmembrane region" description="Helical" evidence="6">
    <location>
        <begin position="446"/>
        <end position="466"/>
    </location>
</feature>
<keyword evidence="3 6" id="KW-0812">Transmembrane</keyword>
<sequence length="485" mass="55045">MGIVTSQSFKNTVTTYLGFAIGALNTLYLYVFFISDVHYGLISFMLSTATIMMPLMAFGVHNTIVKFYSTFKTKNSLNSFLTLMLFLPLALIIPIGLIGVVAYDSIANALSQKNPIIGDYVWYIYLAAIAMAYFEVFFAWSKTQMQTVFGNFMKEVFHRIGIMLLLFCVYFEWFSVDVFIASVIGVYGLRMLIMMFYAFSIRLPVFKFNRIDRLGSILKYSFLIIIAGSIATVILDIDSFMLGMYIPIEEVAYYGVAIYIATVIVVPSRAMQQILQPLTAKYLNEKNKVALEDLYVRSSQTLFIIGGLIFLLIVLNINSLYETIPSQFSGGLIVVFLISMAKLYDCLMGCNNVVLFNSDYYRIVLLFGVILTILTIGLNMIFIPMYGINGSAFATFIAVAIYNTIKVYFVKRKFDMMPFTVDTGKVVLLIIAIVGLFYFWEFPFHPLVNIALKSALITLLYVVFIFKMKVSEDISAMIRKYLRVK</sequence>
<evidence type="ECO:0000256" key="3">
    <source>
        <dbReference type="ARBA" id="ARBA00022692"/>
    </source>
</evidence>
<keyword evidence="2" id="KW-1003">Cell membrane</keyword>
<protein>
    <submittedName>
        <fullName evidence="7">Polysaccharide biosynthesis protein</fullName>
    </submittedName>
</protein>
<dbReference type="InterPro" id="IPR050833">
    <property type="entry name" value="Poly_Biosynth_Transport"/>
</dbReference>
<dbReference type="RefSeq" id="WP_129018115.1">
    <property type="nucleotide sequence ID" value="NZ_SDDZ01000009.1"/>
</dbReference>
<feature type="transmembrane region" description="Helical" evidence="6">
    <location>
        <begin position="156"/>
        <end position="173"/>
    </location>
</feature>
<evidence type="ECO:0000256" key="5">
    <source>
        <dbReference type="ARBA" id="ARBA00023136"/>
    </source>
</evidence>
<reference evidence="7 8" key="1">
    <citation type="submission" date="2019-01" db="EMBL/GenBank/DDBJ databases">
        <title>Genome sequence of the Antarctic species Gelidibacter gilvus ACAM 158(T).</title>
        <authorList>
            <person name="Bowman J.P."/>
        </authorList>
    </citation>
    <scope>NUCLEOTIDE SEQUENCE [LARGE SCALE GENOMIC DNA]</scope>
    <source>
        <strain evidence="7 8">IC158</strain>
    </source>
</reference>
<dbReference type="EMBL" id="SDDZ01000009">
    <property type="protein sequence ID" value="RXJ45913.1"/>
    <property type="molecule type" value="Genomic_DNA"/>
</dbReference>
<evidence type="ECO:0000256" key="1">
    <source>
        <dbReference type="ARBA" id="ARBA00004651"/>
    </source>
</evidence>
<feature type="transmembrane region" description="Helical" evidence="6">
    <location>
        <begin position="80"/>
        <end position="102"/>
    </location>
</feature>
<evidence type="ECO:0000256" key="2">
    <source>
        <dbReference type="ARBA" id="ARBA00022475"/>
    </source>
</evidence>
<keyword evidence="5 6" id="KW-0472">Membrane</keyword>
<keyword evidence="8" id="KW-1185">Reference proteome</keyword>
<dbReference type="OrthoDB" id="88014at2"/>
<feature type="transmembrane region" description="Helical" evidence="6">
    <location>
        <begin position="220"/>
        <end position="246"/>
    </location>
</feature>
<evidence type="ECO:0000256" key="4">
    <source>
        <dbReference type="ARBA" id="ARBA00022989"/>
    </source>
</evidence>
<evidence type="ECO:0000313" key="7">
    <source>
        <dbReference type="EMBL" id="RXJ45913.1"/>
    </source>
</evidence>
<dbReference type="Proteomes" id="UP000289792">
    <property type="component" value="Unassembled WGS sequence"/>
</dbReference>
<dbReference type="AlphaFoldDB" id="A0A4V1LMN7"/>
<gene>
    <name evidence="7" type="ORF">ESZ48_13920</name>
</gene>